<evidence type="ECO:0000259" key="4">
    <source>
        <dbReference type="PROSITE" id="PS50296"/>
    </source>
</evidence>
<dbReference type="InterPro" id="IPR039757">
    <property type="entry name" value="EIF2D"/>
</dbReference>
<dbReference type="GO" id="GO:0003743">
    <property type="term" value="F:translation initiation factor activity"/>
    <property type="evidence" value="ECO:0007669"/>
    <property type="project" value="InterPro"/>
</dbReference>
<dbReference type="InterPro" id="IPR048248">
    <property type="entry name" value="PUA_eIF2d-like"/>
</dbReference>
<dbReference type="SUPFAM" id="SSF55159">
    <property type="entry name" value="eIF1-like"/>
    <property type="match status" value="1"/>
</dbReference>
<dbReference type="InterPro" id="IPR041366">
    <property type="entry name" value="Pre-PUA"/>
</dbReference>
<name>S2JTK8_MUCC1</name>
<sequence>MFKKPLANLKSFSPLRSSDRRRFQNEAYEAYPSVKEKCTAEEGASTTHLMPDDLRSAKFISHIGTAGVVYKSEKQALWISLENMPPIPTVYTMWQYPNMLPKLYTWGPVVRRLMDGADLMIPGLVLGPEGKLPELNTGDLVAITIKGYSVPLAIGTMAVPTSEIRPRSGMKGKAVHIIHVYEDFLWAMGDKSGPPELESISDDEYEEEEEEEEETAEEEQDQKPSESEQLNETNALAQKMEETSITDTKSTAKQLTTTEIDEWLKKSLYHALVFKIKSENASSVLPLSASSIYSAYIMPCRPLDVGSEIDIKKSSWKKLQKFLKAMDKAGLIKTKEQRGETMVVSVNYSHPSLQDLRKYKTMESATTQAANAKENAAKEAAAAATSAKEQDAAKAKNASNNQIEIQEIYKPLGNSMQKLFEEAKHDKDGIYTIPQVRQVMMDYIKIHNVVDLQNQKMINIDPTLCDAILTKQEYNSINKLTRDQILHRMCQKMQPFHSVKLPGKEAVLKKGACKPIEIVQEVRQGRKTITKVTGVEGFGLDVDELSKELTRLCASSATYNPVHGVSPKNPLYEIMVQGPQIKNITHLLISKGVPPRFIDTEDKTAKKGKKK</sequence>
<feature type="domain" description="DM2" evidence="5">
    <location>
        <begin position="408"/>
        <end position="492"/>
    </location>
</feature>
<dbReference type="GO" id="GO:0001731">
    <property type="term" value="P:formation of translation preinitiation complex"/>
    <property type="evidence" value="ECO:0007669"/>
    <property type="project" value="InterPro"/>
</dbReference>
<dbReference type="Pfam" id="PF26292">
    <property type="entry name" value="PUA_elF2D"/>
    <property type="match status" value="1"/>
</dbReference>
<dbReference type="Pfam" id="PF17832">
    <property type="entry name" value="Pre-PUA"/>
    <property type="match status" value="1"/>
</dbReference>
<feature type="coiled-coil region" evidence="2">
    <location>
        <begin position="362"/>
        <end position="390"/>
    </location>
</feature>
<dbReference type="EMBL" id="KE123905">
    <property type="protein sequence ID" value="EPB91792.1"/>
    <property type="molecule type" value="Genomic_DNA"/>
</dbReference>
<dbReference type="AlphaFoldDB" id="S2JTK8"/>
<evidence type="ECO:0008006" key="8">
    <source>
        <dbReference type="Google" id="ProtNLM"/>
    </source>
</evidence>
<dbReference type="CDD" id="cd21156">
    <property type="entry name" value="PUA_eIF2d-like"/>
    <property type="match status" value="1"/>
</dbReference>
<evidence type="ECO:0000259" key="5">
    <source>
        <dbReference type="PROSITE" id="PS51925"/>
    </source>
</evidence>
<dbReference type="PROSITE" id="PS50296">
    <property type="entry name" value="SUI1"/>
    <property type="match status" value="1"/>
</dbReference>
<feature type="region of interest" description="Disordered" evidence="3">
    <location>
        <begin position="192"/>
        <end position="231"/>
    </location>
</feature>
<dbReference type="InterPro" id="IPR058886">
    <property type="entry name" value="SWIB_eIF2D"/>
</dbReference>
<dbReference type="PANTHER" id="PTHR12217:SF4">
    <property type="entry name" value="EUKARYOTIC TRANSLATION INITIATION FACTOR 2D"/>
    <property type="match status" value="1"/>
</dbReference>
<dbReference type="Pfam" id="PF01253">
    <property type="entry name" value="SUI1"/>
    <property type="match status" value="1"/>
</dbReference>
<evidence type="ECO:0000256" key="2">
    <source>
        <dbReference type="SAM" id="Coils"/>
    </source>
</evidence>
<dbReference type="PROSITE" id="PS51925">
    <property type="entry name" value="SWIB_MDM2"/>
    <property type="match status" value="1"/>
</dbReference>
<dbReference type="PANTHER" id="PTHR12217">
    <property type="entry name" value="EUKARYOTIC TRANSLATION INITIATION FACTOR 2D"/>
    <property type="match status" value="1"/>
</dbReference>
<evidence type="ECO:0000313" key="7">
    <source>
        <dbReference type="Proteomes" id="UP000014254"/>
    </source>
</evidence>
<dbReference type="PROSITE" id="PS50890">
    <property type="entry name" value="PUA"/>
    <property type="match status" value="1"/>
</dbReference>
<dbReference type="Gene3D" id="3.10.400.20">
    <property type="match status" value="1"/>
</dbReference>
<dbReference type="eggNOG" id="KOG2522">
    <property type="taxonomic scope" value="Eukaryota"/>
</dbReference>
<evidence type="ECO:0000256" key="3">
    <source>
        <dbReference type="SAM" id="MobiDB-lite"/>
    </source>
</evidence>
<organism evidence="6 7">
    <name type="scientific">Mucor circinelloides f. circinelloides (strain 1006PhL)</name>
    <name type="common">Mucormycosis agent</name>
    <name type="synonym">Calyptromyces circinelloides</name>
    <dbReference type="NCBI Taxonomy" id="1220926"/>
    <lineage>
        <taxon>Eukaryota</taxon>
        <taxon>Fungi</taxon>
        <taxon>Fungi incertae sedis</taxon>
        <taxon>Mucoromycota</taxon>
        <taxon>Mucoromycotina</taxon>
        <taxon>Mucoromycetes</taxon>
        <taxon>Mucorales</taxon>
        <taxon>Mucorineae</taxon>
        <taxon>Mucoraceae</taxon>
        <taxon>Mucor</taxon>
    </lineage>
</organism>
<dbReference type="Pfam" id="PF26291">
    <property type="entry name" value="SWIB_eIF2D"/>
    <property type="match status" value="1"/>
</dbReference>
<accession>S2JTK8</accession>
<dbReference type="FunFam" id="3.30.780.10:FF:000008">
    <property type="entry name" value="eukaryotic translation initiation factor 2D"/>
    <property type="match status" value="1"/>
</dbReference>
<feature type="compositionally biased region" description="Acidic residues" evidence="3">
    <location>
        <begin position="199"/>
        <end position="220"/>
    </location>
</feature>
<dbReference type="VEuPathDB" id="FungiDB:HMPREF1544_01300"/>
<dbReference type="OrthoDB" id="199771at2759"/>
<dbReference type="CDD" id="cd11608">
    <property type="entry name" value="eIF2D_C"/>
    <property type="match status" value="1"/>
</dbReference>
<dbReference type="InterPro" id="IPR036885">
    <property type="entry name" value="SWIB_MDM2_dom_sf"/>
</dbReference>
<dbReference type="InterPro" id="IPR036877">
    <property type="entry name" value="SUI1_dom_sf"/>
</dbReference>
<gene>
    <name evidence="6" type="ORF">HMPREF1544_01300</name>
</gene>
<keyword evidence="2" id="KW-0175">Coiled coil</keyword>
<dbReference type="InterPro" id="IPR001950">
    <property type="entry name" value="SUI1"/>
</dbReference>
<dbReference type="Pfam" id="PF25304">
    <property type="entry name" value="WHD_eIF2D"/>
    <property type="match status" value="1"/>
</dbReference>
<evidence type="ECO:0000256" key="1">
    <source>
        <dbReference type="ARBA" id="ARBA00010359"/>
    </source>
</evidence>
<dbReference type="InterPro" id="IPR015947">
    <property type="entry name" value="PUA-like_sf"/>
</dbReference>
<protein>
    <recommendedName>
        <fullName evidence="8">SUI1 domain-containing protein</fullName>
    </recommendedName>
</protein>
<dbReference type="Gene3D" id="3.30.780.10">
    <property type="entry name" value="SUI1-like domain"/>
    <property type="match status" value="1"/>
</dbReference>
<dbReference type="InterPro" id="IPR039759">
    <property type="entry name" value="eIF2D_SUI1"/>
</dbReference>
<dbReference type="OMA" id="MFLKPYR"/>
<feature type="domain" description="SUI1" evidence="4">
    <location>
        <begin position="516"/>
        <end position="592"/>
    </location>
</feature>
<dbReference type="Proteomes" id="UP000014254">
    <property type="component" value="Unassembled WGS sequence"/>
</dbReference>
<dbReference type="InParanoid" id="S2JTK8"/>
<reference evidence="7" key="1">
    <citation type="submission" date="2013-05" db="EMBL/GenBank/DDBJ databases">
        <title>The Genome sequence of Mucor circinelloides f. circinelloides 1006PhL.</title>
        <authorList>
            <consortium name="The Broad Institute Genomics Platform"/>
            <person name="Cuomo C."/>
            <person name="Earl A."/>
            <person name="Findley K."/>
            <person name="Lee S.C."/>
            <person name="Walker B."/>
            <person name="Young S."/>
            <person name="Zeng Q."/>
            <person name="Gargeya S."/>
            <person name="Fitzgerald M."/>
            <person name="Haas B."/>
            <person name="Abouelleil A."/>
            <person name="Allen A.W."/>
            <person name="Alvarado L."/>
            <person name="Arachchi H.M."/>
            <person name="Berlin A.M."/>
            <person name="Chapman S.B."/>
            <person name="Gainer-Dewar J."/>
            <person name="Goldberg J."/>
            <person name="Griggs A."/>
            <person name="Gujja S."/>
            <person name="Hansen M."/>
            <person name="Howarth C."/>
            <person name="Imamovic A."/>
            <person name="Ireland A."/>
            <person name="Larimer J."/>
            <person name="McCowan C."/>
            <person name="Murphy C."/>
            <person name="Pearson M."/>
            <person name="Poon T.W."/>
            <person name="Priest M."/>
            <person name="Roberts A."/>
            <person name="Saif S."/>
            <person name="Shea T."/>
            <person name="Sisk P."/>
            <person name="Sykes S."/>
            <person name="Wortman J."/>
            <person name="Nusbaum C."/>
            <person name="Birren B."/>
        </authorList>
    </citation>
    <scope>NUCLEOTIDE SEQUENCE [LARGE SCALE GENOMIC DNA]</scope>
    <source>
        <strain evidence="7">1006PhL</strain>
    </source>
</reference>
<dbReference type="InterPro" id="IPR057429">
    <property type="entry name" value="WH_eIF2D"/>
</dbReference>
<evidence type="ECO:0000313" key="6">
    <source>
        <dbReference type="EMBL" id="EPB91792.1"/>
    </source>
</evidence>
<comment type="similarity">
    <text evidence="1">Belongs to the eIF2D family.</text>
</comment>
<dbReference type="InterPro" id="IPR003121">
    <property type="entry name" value="SWIB_MDM2_domain"/>
</dbReference>
<dbReference type="SUPFAM" id="SSF47592">
    <property type="entry name" value="SWIB/MDM2 domain"/>
    <property type="match status" value="1"/>
</dbReference>
<keyword evidence="7" id="KW-1185">Reference proteome</keyword>
<dbReference type="STRING" id="1220926.S2JTK8"/>
<dbReference type="SUPFAM" id="SSF88697">
    <property type="entry name" value="PUA domain-like"/>
    <property type="match status" value="1"/>
</dbReference>
<proteinExistence type="inferred from homology"/>